<evidence type="ECO:0000313" key="4">
    <source>
        <dbReference type="Proteomes" id="UP001220324"/>
    </source>
</evidence>
<evidence type="ECO:0008006" key="5">
    <source>
        <dbReference type="Google" id="ProtNLM"/>
    </source>
</evidence>
<dbReference type="PANTHER" id="PTHR31694">
    <property type="entry name" value="DESICCATION-LIKE PROTEIN"/>
    <property type="match status" value="1"/>
</dbReference>
<evidence type="ECO:0000313" key="3">
    <source>
        <dbReference type="EMBL" id="KAJ5537771.1"/>
    </source>
</evidence>
<dbReference type="Gene3D" id="1.20.1260.10">
    <property type="match status" value="1"/>
</dbReference>
<dbReference type="InterPro" id="IPR052965">
    <property type="entry name" value="Pigment-catalase-like"/>
</dbReference>
<comment type="caution">
    <text evidence="3">The sequence shown here is derived from an EMBL/GenBank/DDBJ whole genome shotgun (WGS) entry which is preliminary data.</text>
</comment>
<feature type="signal peptide" evidence="2">
    <location>
        <begin position="1"/>
        <end position="18"/>
    </location>
</feature>
<dbReference type="InterPro" id="IPR012347">
    <property type="entry name" value="Ferritin-like"/>
</dbReference>
<sequence>MKFSSVALASAAMGFAQATPLAERAQITDADVLNYALTLEHLEAAFYQEGLNNYTHADFQKAGMQDPFYANLKETASDEQQHVQFLTKALKAAGASPVEACTYNFPSTDVKSFLALGSILEGVGVSAYLGAAASIMDKTYLTAAGSILTVEARHSAYLRAALGEAPAAQAFDNPLDFDEVYTLASLFIASCPESNGKLPVKAFPALTMPSMAPVMTGSKVDLMVAGDMMNTSDIYAAFITVTGPVWATLESTGAGEYTVVVPEGVAGQSYVVLTKGNKQATDDNIVAGPAIVEVGMPNGPMGMGSKCGQSGSQASSMSMMPSMSMPMPSASKTGMPSMSSGSMTSSSASASATPAFNGASGNRASVVAGLVGAVACAAAFLQ</sequence>
<dbReference type="EMBL" id="JAQIZZ010000006">
    <property type="protein sequence ID" value="KAJ5537771.1"/>
    <property type="molecule type" value="Genomic_DNA"/>
</dbReference>
<name>A0AAD6CUZ6_9EURO</name>
<keyword evidence="4" id="KW-1185">Reference proteome</keyword>
<reference evidence="3 4" key="1">
    <citation type="journal article" date="2023" name="IMA Fungus">
        <title>Comparative genomic study of the Penicillium genus elucidates a diverse pangenome and 15 lateral gene transfer events.</title>
        <authorList>
            <person name="Petersen C."/>
            <person name="Sorensen T."/>
            <person name="Nielsen M.R."/>
            <person name="Sondergaard T.E."/>
            <person name="Sorensen J.L."/>
            <person name="Fitzpatrick D.A."/>
            <person name="Frisvad J.C."/>
            <person name="Nielsen K.L."/>
        </authorList>
    </citation>
    <scope>NUCLEOTIDE SEQUENCE [LARGE SCALE GENOMIC DNA]</scope>
    <source>
        <strain evidence="3 4">IBT 35679</strain>
    </source>
</reference>
<feature type="chain" id="PRO_5042263189" description="Protein rds1" evidence="2">
    <location>
        <begin position="19"/>
        <end position="382"/>
    </location>
</feature>
<keyword evidence="2" id="KW-0732">Signal</keyword>
<dbReference type="AlphaFoldDB" id="A0AAD6CUZ6"/>
<proteinExistence type="predicted"/>
<feature type="region of interest" description="Disordered" evidence="1">
    <location>
        <begin position="304"/>
        <end position="355"/>
    </location>
</feature>
<dbReference type="Pfam" id="PF13668">
    <property type="entry name" value="Ferritin_2"/>
    <property type="match status" value="1"/>
</dbReference>
<organism evidence="3 4">
    <name type="scientific">Penicillium frequentans</name>
    <dbReference type="NCBI Taxonomy" id="3151616"/>
    <lineage>
        <taxon>Eukaryota</taxon>
        <taxon>Fungi</taxon>
        <taxon>Dikarya</taxon>
        <taxon>Ascomycota</taxon>
        <taxon>Pezizomycotina</taxon>
        <taxon>Eurotiomycetes</taxon>
        <taxon>Eurotiomycetidae</taxon>
        <taxon>Eurotiales</taxon>
        <taxon>Aspergillaceae</taxon>
        <taxon>Penicillium</taxon>
    </lineage>
</organism>
<dbReference type="InterPro" id="IPR009078">
    <property type="entry name" value="Ferritin-like_SF"/>
</dbReference>
<dbReference type="SUPFAM" id="SSF47240">
    <property type="entry name" value="Ferritin-like"/>
    <property type="match status" value="1"/>
</dbReference>
<evidence type="ECO:0000256" key="1">
    <source>
        <dbReference type="SAM" id="MobiDB-lite"/>
    </source>
</evidence>
<evidence type="ECO:0000256" key="2">
    <source>
        <dbReference type="SAM" id="SignalP"/>
    </source>
</evidence>
<protein>
    <recommendedName>
        <fullName evidence="5">Protein rds1</fullName>
    </recommendedName>
</protein>
<dbReference type="PANTHER" id="PTHR31694:SF26">
    <property type="entry name" value="OS05G0151100 PROTEIN"/>
    <property type="match status" value="1"/>
</dbReference>
<accession>A0AAD6CUZ6</accession>
<feature type="compositionally biased region" description="Low complexity" evidence="1">
    <location>
        <begin position="308"/>
        <end position="355"/>
    </location>
</feature>
<dbReference type="CDD" id="cd00657">
    <property type="entry name" value="Ferritin_like"/>
    <property type="match status" value="1"/>
</dbReference>
<dbReference type="Proteomes" id="UP001220324">
    <property type="component" value="Unassembled WGS sequence"/>
</dbReference>
<gene>
    <name evidence="3" type="ORF">N7494_007250</name>
</gene>